<dbReference type="InterPro" id="IPR001789">
    <property type="entry name" value="Sig_transdc_resp-reg_receiver"/>
</dbReference>
<dbReference type="SMART" id="SM00448">
    <property type="entry name" value="REC"/>
    <property type="match status" value="1"/>
</dbReference>
<dbReference type="CDD" id="cd01948">
    <property type="entry name" value="EAL"/>
    <property type="match status" value="1"/>
</dbReference>
<feature type="domain" description="EAL" evidence="3">
    <location>
        <begin position="149"/>
        <end position="401"/>
    </location>
</feature>
<dbReference type="STRING" id="574349.SAMN05443545_106159"/>
<evidence type="ECO:0000313" key="5">
    <source>
        <dbReference type="Proteomes" id="UP000198500"/>
    </source>
</evidence>
<protein>
    <submittedName>
        <fullName evidence="4">EAL domain, c-di-GMP-specific phosphodiesterase class I (Or its enzymatically inactive variant)</fullName>
    </submittedName>
</protein>
<dbReference type="PROSITE" id="PS50110">
    <property type="entry name" value="RESPONSE_REGULATORY"/>
    <property type="match status" value="1"/>
</dbReference>
<sequence>MSQGTEERRRILILDDDPGVGRTIAFMSERLGLQSRSVDNAHDFFEALHQWRPAYVVIDLIMPDMDGVEVMRQLARLRSTVAIIISSGVGTRVLDAAERAAAEHRLNVLGVLSKPFTRQKLQDILGQVSRMPQHPMDGDQDVASPFGLPDITEQALLEAIEQDQFTMVYQPKIACRDNSVVGFEALVRWQHPEGGLIRPDHFIPLAESLDMIDPLTDVVIEQSLGWVATMQYLPSLSLAINLSAKTLVNHEFADRLAARCLEKSVKPGRITLEMTETAAMEDSVMALELLTRLRMKGFHVAIDDFGTGYSSMVQLARLPFSELKVDKSFVMTAASSEEARTIIHSTVELGHSLGLDVVAEGVEDGNALAFLKTIGCDYAQGYYIARPMPTHHVTGWLNARQAN</sequence>
<dbReference type="Gene3D" id="3.20.20.450">
    <property type="entry name" value="EAL domain"/>
    <property type="match status" value="1"/>
</dbReference>
<dbReference type="SMART" id="SM00052">
    <property type="entry name" value="EAL"/>
    <property type="match status" value="1"/>
</dbReference>
<evidence type="ECO:0000256" key="1">
    <source>
        <dbReference type="PROSITE-ProRule" id="PRU00169"/>
    </source>
</evidence>
<dbReference type="SUPFAM" id="SSF52172">
    <property type="entry name" value="CheY-like"/>
    <property type="match status" value="1"/>
</dbReference>
<reference evidence="4 5" key="1">
    <citation type="submission" date="2016-10" db="EMBL/GenBank/DDBJ databases">
        <authorList>
            <person name="de Groot N.N."/>
        </authorList>
    </citation>
    <scope>NUCLEOTIDE SEQUENCE [LARGE SCALE GENOMIC DNA]</scope>
    <source>
        <strain evidence="4 5">DSM 19219</strain>
    </source>
</reference>
<keyword evidence="1" id="KW-0597">Phosphoprotein</keyword>
<dbReference type="GO" id="GO:0071111">
    <property type="term" value="F:cyclic-guanylate-specific phosphodiesterase activity"/>
    <property type="evidence" value="ECO:0007669"/>
    <property type="project" value="InterPro"/>
</dbReference>
<name>A0A1H3D0S8_9GAMM</name>
<proteinExistence type="predicted"/>
<evidence type="ECO:0000259" key="2">
    <source>
        <dbReference type="PROSITE" id="PS50110"/>
    </source>
</evidence>
<dbReference type="OrthoDB" id="9812358at2"/>
<dbReference type="InterPro" id="IPR001633">
    <property type="entry name" value="EAL_dom"/>
</dbReference>
<dbReference type="Gene3D" id="3.40.50.2300">
    <property type="match status" value="1"/>
</dbReference>
<dbReference type="GO" id="GO:0000160">
    <property type="term" value="P:phosphorelay signal transduction system"/>
    <property type="evidence" value="ECO:0007669"/>
    <property type="project" value="InterPro"/>
</dbReference>
<dbReference type="RefSeq" id="WP_092570288.1">
    <property type="nucleotide sequence ID" value="NZ_BMXH01000005.1"/>
</dbReference>
<dbReference type="PANTHER" id="PTHR33121:SF71">
    <property type="entry name" value="OXYGEN SENSOR PROTEIN DOSP"/>
    <property type="match status" value="1"/>
</dbReference>
<evidence type="ECO:0000313" key="4">
    <source>
        <dbReference type="EMBL" id="SDX59997.1"/>
    </source>
</evidence>
<dbReference type="AlphaFoldDB" id="A0A1H3D0S8"/>
<keyword evidence="5" id="KW-1185">Reference proteome</keyword>
<feature type="modified residue" description="4-aspartylphosphate" evidence="1">
    <location>
        <position position="59"/>
    </location>
</feature>
<organism evidence="4 5">
    <name type="scientific">Aidingimonas halophila</name>
    <dbReference type="NCBI Taxonomy" id="574349"/>
    <lineage>
        <taxon>Bacteria</taxon>
        <taxon>Pseudomonadati</taxon>
        <taxon>Pseudomonadota</taxon>
        <taxon>Gammaproteobacteria</taxon>
        <taxon>Oceanospirillales</taxon>
        <taxon>Halomonadaceae</taxon>
        <taxon>Aidingimonas</taxon>
    </lineage>
</organism>
<dbReference type="PANTHER" id="PTHR33121">
    <property type="entry name" value="CYCLIC DI-GMP PHOSPHODIESTERASE PDEF"/>
    <property type="match status" value="1"/>
</dbReference>
<dbReference type="InterPro" id="IPR035919">
    <property type="entry name" value="EAL_sf"/>
</dbReference>
<dbReference type="Proteomes" id="UP000198500">
    <property type="component" value="Unassembled WGS sequence"/>
</dbReference>
<dbReference type="EMBL" id="FNNI01000006">
    <property type="protein sequence ID" value="SDX59997.1"/>
    <property type="molecule type" value="Genomic_DNA"/>
</dbReference>
<feature type="domain" description="Response regulatory" evidence="2">
    <location>
        <begin position="10"/>
        <end position="129"/>
    </location>
</feature>
<dbReference type="InterPro" id="IPR050706">
    <property type="entry name" value="Cyclic-di-GMP_PDE-like"/>
</dbReference>
<evidence type="ECO:0000259" key="3">
    <source>
        <dbReference type="PROSITE" id="PS50883"/>
    </source>
</evidence>
<dbReference type="Pfam" id="PF00072">
    <property type="entry name" value="Response_reg"/>
    <property type="match status" value="1"/>
</dbReference>
<dbReference type="Pfam" id="PF00563">
    <property type="entry name" value="EAL"/>
    <property type="match status" value="1"/>
</dbReference>
<accession>A0A1H3D0S8</accession>
<gene>
    <name evidence="4" type="ORF">SAMN05443545_106159</name>
</gene>
<dbReference type="InterPro" id="IPR011006">
    <property type="entry name" value="CheY-like_superfamily"/>
</dbReference>
<dbReference type="PROSITE" id="PS50883">
    <property type="entry name" value="EAL"/>
    <property type="match status" value="1"/>
</dbReference>
<dbReference type="SUPFAM" id="SSF141868">
    <property type="entry name" value="EAL domain-like"/>
    <property type="match status" value="1"/>
</dbReference>